<dbReference type="PANTHER" id="PTHR33085">
    <property type="entry name" value="OS12G0113100 PROTEIN-RELATED"/>
    <property type="match status" value="1"/>
</dbReference>
<name>A0A5J9TWZ3_9POAL</name>
<comment type="caution">
    <text evidence="2">The sequence shown here is derived from an EMBL/GenBank/DDBJ whole genome shotgun (WGS) entry which is preliminary data.</text>
</comment>
<feature type="compositionally biased region" description="Basic and acidic residues" evidence="1">
    <location>
        <begin position="1"/>
        <end position="23"/>
    </location>
</feature>
<evidence type="ECO:0000313" key="3">
    <source>
        <dbReference type="Proteomes" id="UP000324897"/>
    </source>
</evidence>
<dbReference type="Gramene" id="TVU15890">
    <property type="protein sequence ID" value="TVU15890"/>
    <property type="gene ID" value="EJB05_39433"/>
</dbReference>
<evidence type="ECO:0000256" key="1">
    <source>
        <dbReference type="SAM" id="MobiDB-lite"/>
    </source>
</evidence>
<dbReference type="OrthoDB" id="695252at2759"/>
<keyword evidence="3" id="KW-1185">Reference proteome</keyword>
<feature type="region of interest" description="Disordered" evidence="1">
    <location>
        <begin position="1"/>
        <end position="27"/>
    </location>
</feature>
<feature type="non-terminal residue" evidence="2">
    <location>
        <position position="272"/>
    </location>
</feature>
<dbReference type="Pfam" id="PF07893">
    <property type="entry name" value="DUF1668"/>
    <property type="match status" value="2"/>
</dbReference>
<evidence type="ECO:0008006" key="4">
    <source>
        <dbReference type="Google" id="ProtNLM"/>
    </source>
</evidence>
<sequence length="272" mass="30516">MSSSESRRRGRERDEPHAHDAAAKRPRRRQKHLYLIMDDWNMGYSIHKLDVDAMEPDASSEKPSLPEPAALRIAAPEDRSTAYFAALGGRILFLPDRYIDEDPILIYDTETASLAVGPRPTPALLPLGHIFFAEINGRLYALNPRRADQECSFEVVSLVPRDVEEHDPLCRRADRWAVESVPAPMPFHRHDLTMFREELDRHVGTPGATLTYMGGSRFCLVECAAREGVTAEDAINGELDGCVLHVTVFHIKYDKSGGLHTTARPSRSYVVS</sequence>
<gene>
    <name evidence="2" type="ORF">EJB05_39433</name>
</gene>
<evidence type="ECO:0000313" key="2">
    <source>
        <dbReference type="EMBL" id="TVU15890.1"/>
    </source>
</evidence>
<proteinExistence type="predicted"/>
<organism evidence="2 3">
    <name type="scientific">Eragrostis curvula</name>
    <name type="common">weeping love grass</name>
    <dbReference type="NCBI Taxonomy" id="38414"/>
    <lineage>
        <taxon>Eukaryota</taxon>
        <taxon>Viridiplantae</taxon>
        <taxon>Streptophyta</taxon>
        <taxon>Embryophyta</taxon>
        <taxon>Tracheophyta</taxon>
        <taxon>Spermatophyta</taxon>
        <taxon>Magnoliopsida</taxon>
        <taxon>Liliopsida</taxon>
        <taxon>Poales</taxon>
        <taxon>Poaceae</taxon>
        <taxon>PACMAD clade</taxon>
        <taxon>Chloridoideae</taxon>
        <taxon>Eragrostideae</taxon>
        <taxon>Eragrostidinae</taxon>
        <taxon>Eragrostis</taxon>
    </lineage>
</organism>
<reference evidence="2 3" key="1">
    <citation type="journal article" date="2019" name="Sci. Rep.">
        <title>A high-quality genome of Eragrostis curvula grass provides insights into Poaceae evolution and supports new strategies to enhance forage quality.</title>
        <authorList>
            <person name="Carballo J."/>
            <person name="Santos B.A.C.M."/>
            <person name="Zappacosta D."/>
            <person name="Garbus I."/>
            <person name="Selva J.P."/>
            <person name="Gallo C.A."/>
            <person name="Diaz A."/>
            <person name="Albertini E."/>
            <person name="Caccamo M."/>
            <person name="Echenique V."/>
        </authorList>
    </citation>
    <scope>NUCLEOTIDE SEQUENCE [LARGE SCALE GENOMIC DNA]</scope>
    <source>
        <strain evidence="3">cv. Victoria</strain>
        <tissue evidence="2">Leaf</tissue>
    </source>
</reference>
<protein>
    <recommendedName>
        <fullName evidence="4">DUF295 domain-containing protein</fullName>
    </recommendedName>
</protein>
<dbReference type="EMBL" id="RWGY01000031">
    <property type="protein sequence ID" value="TVU15890.1"/>
    <property type="molecule type" value="Genomic_DNA"/>
</dbReference>
<dbReference type="Proteomes" id="UP000324897">
    <property type="component" value="Unassembled WGS sequence"/>
</dbReference>
<accession>A0A5J9TWZ3</accession>
<feature type="non-terminal residue" evidence="2">
    <location>
        <position position="1"/>
    </location>
</feature>
<dbReference type="InterPro" id="IPR012871">
    <property type="entry name" value="DUF1668_ORYSA"/>
</dbReference>
<dbReference type="AlphaFoldDB" id="A0A5J9TWZ3"/>